<dbReference type="GO" id="GO:0003723">
    <property type="term" value="F:RNA binding"/>
    <property type="evidence" value="ECO:0007669"/>
    <property type="project" value="InterPro"/>
</dbReference>
<feature type="domain" description="tRNA/rRNA methyltransferase SpoU type" evidence="3">
    <location>
        <begin position="117"/>
        <end position="256"/>
    </location>
</feature>
<name>A0A1A9HU04_9CHLA</name>
<sequence>MEFVGKHNPKIKEALALKRSRSRKGALFLVEGIREIEKALLANYECLHIFCGSKIPQREDFFFQNLQNSSIELLFCLEETLSQLSYKEHCGNFIAVMKKKWWSQGAFLKKQSNPEPFYLIIEQVEKPGNVGAVLRIADSAGADGVILCDPKVNLYNPNILRASLGAVFTLPVLCLSLHDVVKLLEQEGWRVFVTSPSTDRVYFEENFQGPIALVFGSEKDGLSASWFTGNFLKIRLPMLGEVDSLNLSTAVAAVAYEVVRQRWSVKNATVL</sequence>
<dbReference type="RefSeq" id="WP_066481399.1">
    <property type="nucleotide sequence ID" value="NZ_CP014639.1"/>
</dbReference>
<dbReference type="PANTHER" id="PTHR46429:SF1">
    <property type="entry name" value="23S RRNA (GUANOSINE-2'-O-)-METHYLTRANSFERASE RLMB"/>
    <property type="match status" value="1"/>
</dbReference>
<dbReference type="GO" id="GO:0006396">
    <property type="term" value="P:RNA processing"/>
    <property type="evidence" value="ECO:0007669"/>
    <property type="project" value="InterPro"/>
</dbReference>
<dbReference type="SUPFAM" id="SSF55315">
    <property type="entry name" value="L30e-like"/>
    <property type="match status" value="1"/>
</dbReference>
<dbReference type="OrthoDB" id="9785673at2"/>
<reference evidence="5 6" key="1">
    <citation type="submission" date="2016-03" db="EMBL/GenBank/DDBJ databases">
        <title>Culture-independent genomics supports pathogen discovery for uncultivable bacteria within the genus Chlamydia.</title>
        <authorList>
            <person name="Taylor-Brown A."/>
            <person name="Bachmann N.L."/>
            <person name="Borel N."/>
            <person name="Polkinghorne A."/>
        </authorList>
    </citation>
    <scope>NUCLEOTIDE SEQUENCE [LARGE SCALE GENOMIC DNA]</scope>
    <source>
        <strain evidence="5 6">2742-308</strain>
    </source>
</reference>
<dbReference type="STRING" id="1806891.Cs308_0154"/>
<evidence type="ECO:0000256" key="2">
    <source>
        <dbReference type="ARBA" id="ARBA00022679"/>
    </source>
</evidence>
<feature type="domain" description="MRM3-like substrate binding" evidence="4">
    <location>
        <begin position="8"/>
        <end position="95"/>
    </location>
</feature>
<dbReference type="InterPro" id="IPR029028">
    <property type="entry name" value="Alpha/beta_knot_MTases"/>
</dbReference>
<protein>
    <submittedName>
        <fullName evidence="5">Methyltransferase</fullName>
    </submittedName>
</protein>
<proteinExistence type="predicted"/>
<evidence type="ECO:0000313" key="6">
    <source>
        <dbReference type="Proteomes" id="UP000078162"/>
    </source>
</evidence>
<dbReference type="PATRIC" id="fig|1806891.3.peg.148"/>
<keyword evidence="6" id="KW-1185">Reference proteome</keyword>
<dbReference type="InterPro" id="IPR001537">
    <property type="entry name" value="SpoU_MeTrfase"/>
</dbReference>
<dbReference type="SUPFAM" id="SSF75217">
    <property type="entry name" value="alpha/beta knot"/>
    <property type="match status" value="1"/>
</dbReference>
<accession>A0A1A9HU04</accession>
<dbReference type="PANTHER" id="PTHR46429">
    <property type="entry name" value="23S RRNA (GUANOSINE-2'-O-)-METHYLTRANSFERASE RLMB"/>
    <property type="match status" value="1"/>
</dbReference>
<dbReference type="Pfam" id="PF00588">
    <property type="entry name" value="SpoU_methylase"/>
    <property type="match status" value="1"/>
</dbReference>
<evidence type="ECO:0000259" key="3">
    <source>
        <dbReference type="Pfam" id="PF00588"/>
    </source>
</evidence>
<evidence type="ECO:0000256" key="1">
    <source>
        <dbReference type="ARBA" id="ARBA00022603"/>
    </source>
</evidence>
<dbReference type="Gene3D" id="3.30.1330.30">
    <property type="match status" value="1"/>
</dbReference>
<dbReference type="Gene3D" id="3.40.1280.10">
    <property type="match status" value="1"/>
</dbReference>
<keyword evidence="2 5" id="KW-0808">Transferase</keyword>
<dbReference type="Proteomes" id="UP000078162">
    <property type="component" value="Chromosome"/>
</dbReference>
<dbReference type="GO" id="GO:0032259">
    <property type="term" value="P:methylation"/>
    <property type="evidence" value="ECO:0007669"/>
    <property type="project" value="UniProtKB-KW"/>
</dbReference>
<gene>
    <name evidence="5" type="ORF">Cs308_0154</name>
</gene>
<evidence type="ECO:0000313" key="5">
    <source>
        <dbReference type="EMBL" id="ANH78325.1"/>
    </source>
</evidence>
<dbReference type="KEGG" id="csaz:Cs308_0154"/>
<keyword evidence="1 5" id="KW-0489">Methyltransferase</keyword>
<dbReference type="InterPro" id="IPR004441">
    <property type="entry name" value="rRNA_MeTrfase_TrmH"/>
</dbReference>
<dbReference type="GO" id="GO:0005829">
    <property type="term" value="C:cytosol"/>
    <property type="evidence" value="ECO:0007669"/>
    <property type="project" value="TreeGrafter"/>
</dbReference>
<dbReference type="Pfam" id="PF22435">
    <property type="entry name" value="MRM3-like_sub_bind"/>
    <property type="match status" value="1"/>
</dbReference>
<dbReference type="InterPro" id="IPR053888">
    <property type="entry name" value="MRM3-like_sub_bind"/>
</dbReference>
<dbReference type="GO" id="GO:0008173">
    <property type="term" value="F:RNA methyltransferase activity"/>
    <property type="evidence" value="ECO:0007669"/>
    <property type="project" value="InterPro"/>
</dbReference>
<evidence type="ECO:0000259" key="4">
    <source>
        <dbReference type="Pfam" id="PF22435"/>
    </source>
</evidence>
<dbReference type="InterPro" id="IPR029026">
    <property type="entry name" value="tRNA_m1G_MTases_N"/>
</dbReference>
<dbReference type="AlphaFoldDB" id="A0A1A9HU04"/>
<dbReference type="EMBL" id="CP014639">
    <property type="protein sequence ID" value="ANH78325.1"/>
    <property type="molecule type" value="Genomic_DNA"/>
</dbReference>
<organism evidence="5 6">
    <name type="scientific">Candidatus Chlamydia sanziniae</name>
    <dbReference type="NCBI Taxonomy" id="1806891"/>
    <lineage>
        <taxon>Bacteria</taxon>
        <taxon>Pseudomonadati</taxon>
        <taxon>Chlamydiota</taxon>
        <taxon>Chlamydiia</taxon>
        <taxon>Chlamydiales</taxon>
        <taxon>Chlamydiaceae</taxon>
        <taxon>Chlamydia/Chlamydophila group</taxon>
        <taxon>Chlamydia</taxon>
    </lineage>
</organism>
<dbReference type="InterPro" id="IPR029064">
    <property type="entry name" value="Ribosomal_eL30-like_sf"/>
</dbReference>